<proteinExistence type="predicted"/>
<feature type="transmembrane region" description="Helical" evidence="1">
    <location>
        <begin position="14"/>
        <end position="33"/>
    </location>
</feature>
<dbReference type="OrthoDB" id="3197626at2759"/>
<feature type="transmembrane region" description="Helical" evidence="1">
    <location>
        <begin position="54"/>
        <end position="74"/>
    </location>
</feature>
<feature type="transmembrane region" description="Helical" evidence="1">
    <location>
        <begin position="205"/>
        <end position="223"/>
    </location>
</feature>
<feature type="transmembrane region" description="Helical" evidence="1">
    <location>
        <begin position="119"/>
        <end position="140"/>
    </location>
</feature>
<evidence type="ECO:0000313" key="3">
    <source>
        <dbReference type="Proteomes" id="UP000017559"/>
    </source>
</evidence>
<dbReference type="AlphaFoldDB" id="V2YLI0"/>
<keyword evidence="1" id="KW-1133">Transmembrane helix</keyword>
<dbReference type="Proteomes" id="UP000017559">
    <property type="component" value="Unassembled WGS sequence"/>
</dbReference>
<accession>V2YLI0</accession>
<gene>
    <name evidence="2" type="ORF">Moror_4363</name>
</gene>
<organism evidence="2 3">
    <name type="scientific">Moniliophthora roreri (strain MCA 2997)</name>
    <name type="common">Cocoa frosty pod rot fungus</name>
    <name type="synonym">Crinipellis roreri</name>
    <dbReference type="NCBI Taxonomy" id="1381753"/>
    <lineage>
        <taxon>Eukaryota</taxon>
        <taxon>Fungi</taxon>
        <taxon>Dikarya</taxon>
        <taxon>Basidiomycota</taxon>
        <taxon>Agaricomycotina</taxon>
        <taxon>Agaricomycetes</taxon>
        <taxon>Agaricomycetidae</taxon>
        <taxon>Agaricales</taxon>
        <taxon>Marasmiineae</taxon>
        <taxon>Marasmiaceae</taxon>
        <taxon>Moniliophthora</taxon>
    </lineage>
</organism>
<keyword evidence="1" id="KW-0812">Transmembrane</keyword>
<feature type="transmembrane region" description="Helical" evidence="1">
    <location>
        <begin position="160"/>
        <end position="184"/>
    </location>
</feature>
<dbReference type="KEGG" id="mrr:Moror_4363"/>
<protein>
    <recommendedName>
        <fullName evidence="4">Transmembrane protein</fullName>
    </recommendedName>
</protein>
<evidence type="ECO:0008006" key="4">
    <source>
        <dbReference type="Google" id="ProtNLM"/>
    </source>
</evidence>
<evidence type="ECO:0000313" key="2">
    <source>
        <dbReference type="EMBL" id="ESK92564.1"/>
    </source>
</evidence>
<dbReference type="HOGENOM" id="CLU_059054_1_1_1"/>
<name>V2YLI0_MONRO</name>
<reference evidence="2 3" key="1">
    <citation type="journal article" date="2014" name="BMC Genomics">
        <title>Genome and secretome analysis of the hemibiotrophic fungal pathogen, Moniliophthora roreri, which causes frosty pod rot disease of cacao: mechanisms of the biotrophic and necrotrophic phases.</title>
        <authorList>
            <person name="Meinhardt L.W."/>
            <person name="Costa G.G.L."/>
            <person name="Thomazella D.P.T."/>
            <person name="Teixeira P.J.P.L."/>
            <person name="Carazzolle M.F."/>
            <person name="Schuster S.C."/>
            <person name="Carlson J.E."/>
            <person name="Guiltinan M.J."/>
            <person name="Mieczkowski P."/>
            <person name="Farmer A."/>
            <person name="Ramaraj T."/>
            <person name="Crozier J."/>
            <person name="Davis R.E."/>
            <person name="Shao J."/>
            <person name="Melnick R.L."/>
            <person name="Pereira G.A.G."/>
            <person name="Bailey B.A."/>
        </authorList>
    </citation>
    <scope>NUCLEOTIDE SEQUENCE [LARGE SCALE GENOMIC DNA]</scope>
    <source>
        <strain evidence="2 3">MCA 2997</strain>
    </source>
</reference>
<dbReference type="EMBL" id="AWSO01000275">
    <property type="protein sequence ID" value="ESK92564.1"/>
    <property type="molecule type" value="Genomic_DNA"/>
</dbReference>
<comment type="caution">
    <text evidence="2">The sequence shown here is derived from an EMBL/GenBank/DDBJ whole genome shotgun (WGS) entry which is preliminary data.</text>
</comment>
<feature type="transmembrane region" description="Helical" evidence="1">
    <location>
        <begin position="86"/>
        <end position="107"/>
    </location>
</feature>
<keyword evidence="1" id="KW-0472">Membrane</keyword>
<feature type="transmembrane region" description="Helical" evidence="1">
    <location>
        <begin position="229"/>
        <end position="247"/>
    </location>
</feature>
<keyword evidence="3" id="KW-1185">Reference proteome</keyword>
<sequence>MVDWHSEEVLLRNAATFTNFMHSLFGVYLWEFFNSVKFDWEILSGRRMFKWPMIFYLLCRYTMMMSLITMMIYMSESLSAANCVPLSQVSQVAGCVTIALASMNLALRTVALWRENLMVISTLIAAILGHWGLALFIGTLSRAHWNSDNNACEITNDRPLYIVGLYSYTMIFDFGVLCLTGYKLNFGRGPFQGSALVQLLTLDGLLYFLIAFLANAVAVVFSALNLNPIMSVIANVPATMIATIVSCRSFRRLNILANQDTELFMKPAIPFSTKGFRRESERLNDLRIQMDVVTQTINDIDEPAVPPPVKAAVSPRNE</sequence>
<evidence type="ECO:0000256" key="1">
    <source>
        <dbReference type="SAM" id="Phobius"/>
    </source>
</evidence>